<reference evidence="3" key="1">
    <citation type="submission" date="2020-03" db="EMBL/GenBank/DDBJ databases">
        <title>The deep terrestrial virosphere.</title>
        <authorList>
            <person name="Holmfeldt K."/>
            <person name="Nilsson E."/>
            <person name="Simone D."/>
            <person name="Lopez-Fernandez M."/>
            <person name="Wu X."/>
            <person name="de Brujin I."/>
            <person name="Lundin D."/>
            <person name="Andersson A."/>
            <person name="Bertilsson S."/>
            <person name="Dopson M."/>
        </authorList>
    </citation>
    <scope>NUCLEOTIDE SEQUENCE</scope>
    <source>
        <strain evidence="3">MM415B02174</strain>
    </source>
</reference>
<evidence type="ECO:0000256" key="1">
    <source>
        <dbReference type="ARBA" id="ARBA00007039"/>
    </source>
</evidence>
<gene>
    <name evidence="3" type="ORF">MM415B02174_0019</name>
</gene>
<dbReference type="SUPFAM" id="SSF52096">
    <property type="entry name" value="ClpP/crotonase"/>
    <property type="match status" value="1"/>
</dbReference>
<evidence type="ECO:0000313" key="3">
    <source>
        <dbReference type="EMBL" id="QJA85809.1"/>
    </source>
</evidence>
<organism evidence="3">
    <name type="scientific">viral metagenome</name>
    <dbReference type="NCBI Taxonomy" id="1070528"/>
    <lineage>
        <taxon>unclassified sequences</taxon>
        <taxon>metagenomes</taxon>
        <taxon>organismal metagenomes</taxon>
    </lineage>
</organism>
<dbReference type="GO" id="GO:0004176">
    <property type="term" value="F:ATP-dependent peptidase activity"/>
    <property type="evidence" value="ECO:0007669"/>
    <property type="project" value="InterPro"/>
</dbReference>
<keyword evidence="2" id="KW-0812">Transmembrane</keyword>
<proteinExistence type="inferred from homology"/>
<dbReference type="GO" id="GO:0004252">
    <property type="term" value="F:serine-type endopeptidase activity"/>
    <property type="evidence" value="ECO:0007669"/>
    <property type="project" value="InterPro"/>
</dbReference>
<dbReference type="InterPro" id="IPR023562">
    <property type="entry name" value="ClpP/TepA"/>
</dbReference>
<dbReference type="PANTHER" id="PTHR10381">
    <property type="entry name" value="ATP-DEPENDENT CLP PROTEASE PROTEOLYTIC SUBUNIT"/>
    <property type="match status" value="1"/>
</dbReference>
<dbReference type="InterPro" id="IPR029045">
    <property type="entry name" value="ClpP/crotonase-like_dom_sf"/>
</dbReference>
<accession>A0A6M3KUV2</accession>
<comment type="similarity">
    <text evidence="1">Belongs to the peptidase S14 family.</text>
</comment>
<keyword evidence="2" id="KW-1133">Transmembrane helix</keyword>
<dbReference type="EMBL" id="MT142596">
    <property type="protein sequence ID" value="QJA85809.1"/>
    <property type="molecule type" value="Genomic_DNA"/>
</dbReference>
<sequence>MSLSKKTREYKSSIVGELHEYNILLETKEIFLHGYIGDTEDDPGIDYRSASNFIKNIKILESMDDKPIIVHQYSVGGSWECGMMMFDIINNSNLFIIFILHGVAASMGSIIPQAADLRVIMPNCCFMVHSGYTGINSELTMKQSRSWIEWERHITDSTFNIYAEKCQNGLFFTEKQSTISDVKKYIKKQLDEREDWFLGSCEAVNLGFADGIYGQSGFEDINIIRKLCEK</sequence>
<evidence type="ECO:0000256" key="2">
    <source>
        <dbReference type="SAM" id="Phobius"/>
    </source>
</evidence>
<feature type="transmembrane region" description="Helical" evidence="2">
    <location>
        <begin position="94"/>
        <end position="115"/>
    </location>
</feature>
<keyword evidence="2" id="KW-0472">Membrane</keyword>
<dbReference type="PANTHER" id="PTHR10381:SF11">
    <property type="entry name" value="ATP-DEPENDENT CLP PROTEASE PROTEOLYTIC SUBUNIT, MITOCHONDRIAL"/>
    <property type="match status" value="1"/>
</dbReference>
<name>A0A6M3KUV2_9ZZZZ</name>
<protein>
    <submittedName>
        <fullName evidence="3">Putative protease</fullName>
    </submittedName>
</protein>
<dbReference type="InterPro" id="IPR001907">
    <property type="entry name" value="ClpP"/>
</dbReference>
<dbReference type="Pfam" id="PF00574">
    <property type="entry name" value="CLP_protease"/>
    <property type="match status" value="1"/>
</dbReference>
<keyword evidence="3" id="KW-0645">Protease</keyword>
<dbReference type="GO" id="GO:0051117">
    <property type="term" value="F:ATPase binding"/>
    <property type="evidence" value="ECO:0007669"/>
    <property type="project" value="TreeGrafter"/>
</dbReference>
<keyword evidence="3" id="KW-0378">Hydrolase</keyword>
<dbReference type="GO" id="GO:0006515">
    <property type="term" value="P:protein quality control for misfolded or incompletely synthesized proteins"/>
    <property type="evidence" value="ECO:0007669"/>
    <property type="project" value="TreeGrafter"/>
</dbReference>
<dbReference type="GO" id="GO:0009368">
    <property type="term" value="C:endopeptidase Clp complex"/>
    <property type="evidence" value="ECO:0007669"/>
    <property type="project" value="TreeGrafter"/>
</dbReference>
<dbReference type="AlphaFoldDB" id="A0A6M3KUV2"/>
<dbReference type="PRINTS" id="PR00127">
    <property type="entry name" value="CLPPROTEASEP"/>
</dbReference>
<dbReference type="Gene3D" id="3.90.226.10">
    <property type="entry name" value="2-enoyl-CoA Hydratase, Chain A, domain 1"/>
    <property type="match status" value="1"/>
</dbReference>